<accession>A0A0R1R2K8</accession>
<reference evidence="3 4" key="1">
    <citation type="journal article" date="2015" name="Genome Announc.">
        <title>Expanding the biotechnology potential of lactobacilli through comparative genomics of 213 strains and associated genera.</title>
        <authorList>
            <person name="Sun Z."/>
            <person name="Harris H.M."/>
            <person name="McCann A."/>
            <person name="Guo C."/>
            <person name="Argimon S."/>
            <person name="Zhang W."/>
            <person name="Yang X."/>
            <person name="Jeffery I.B."/>
            <person name="Cooney J.C."/>
            <person name="Kagawa T.F."/>
            <person name="Liu W."/>
            <person name="Song Y."/>
            <person name="Salvetti E."/>
            <person name="Wrobel A."/>
            <person name="Rasinkangas P."/>
            <person name="Parkhill J."/>
            <person name="Rea M.C."/>
            <person name="O'Sullivan O."/>
            <person name="Ritari J."/>
            <person name="Douillard F.P."/>
            <person name="Paul Ross R."/>
            <person name="Yang R."/>
            <person name="Briner A.E."/>
            <person name="Felis G.E."/>
            <person name="de Vos W.M."/>
            <person name="Barrangou R."/>
            <person name="Klaenhammer T.R."/>
            <person name="Caufield P.W."/>
            <person name="Cui Y."/>
            <person name="Zhang H."/>
            <person name="O'Toole P.W."/>
        </authorList>
    </citation>
    <scope>NUCLEOTIDE SEQUENCE [LARGE SCALE GENOMIC DNA]</scope>
    <source>
        <strain evidence="3 4">DSM 13343</strain>
    </source>
</reference>
<dbReference type="InterPro" id="IPR041698">
    <property type="entry name" value="Methyltransf_25"/>
</dbReference>
<dbReference type="AlphaFoldDB" id="A0A0R1R2K8"/>
<evidence type="ECO:0000259" key="2">
    <source>
        <dbReference type="Pfam" id="PF13649"/>
    </source>
</evidence>
<evidence type="ECO:0000313" key="4">
    <source>
        <dbReference type="Proteomes" id="UP000051790"/>
    </source>
</evidence>
<feature type="region of interest" description="Disordered" evidence="1">
    <location>
        <begin position="1"/>
        <end position="22"/>
    </location>
</feature>
<keyword evidence="3" id="KW-0808">Transferase</keyword>
<organism evidence="3 4">
    <name type="scientific">Lacticaseibacillus manihotivorans DSM 13343 = JCM 12514</name>
    <dbReference type="NCBI Taxonomy" id="1423769"/>
    <lineage>
        <taxon>Bacteria</taxon>
        <taxon>Bacillati</taxon>
        <taxon>Bacillota</taxon>
        <taxon>Bacilli</taxon>
        <taxon>Lactobacillales</taxon>
        <taxon>Lactobacillaceae</taxon>
        <taxon>Lacticaseibacillus</taxon>
    </lineage>
</organism>
<gene>
    <name evidence="3" type="ORF">FD01_GL000226</name>
</gene>
<evidence type="ECO:0000256" key="1">
    <source>
        <dbReference type="SAM" id="MobiDB-lite"/>
    </source>
</evidence>
<dbReference type="GO" id="GO:0008168">
    <property type="term" value="F:methyltransferase activity"/>
    <property type="evidence" value="ECO:0007669"/>
    <property type="project" value="UniProtKB-KW"/>
</dbReference>
<dbReference type="CDD" id="cd02440">
    <property type="entry name" value="AdoMet_MTases"/>
    <property type="match status" value="1"/>
</dbReference>
<dbReference type="Pfam" id="PF13649">
    <property type="entry name" value="Methyltransf_25"/>
    <property type="match status" value="1"/>
</dbReference>
<dbReference type="InterPro" id="IPR029063">
    <property type="entry name" value="SAM-dependent_MTases_sf"/>
</dbReference>
<evidence type="ECO:0000313" key="3">
    <source>
        <dbReference type="EMBL" id="KRL47563.1"/>
    </source>
</evidence>
<dbReference type="SUPFAM" id="SSF53335">
    <property type="entry name" value="S-adenosyl-L-methionine-dependent methyltransferases"/>
    <property type="match status" value="1"/>
</dbReference>
<keyword evidence="4" id="KW-1185">Reference proteome</keyword>
<dbReference type="RefSeq" id="WP_054717783.1">
    <property type="nucleotide sequence ID" value="NZ_AZEU01000097.1"/>
</dbReference>
<dbReference type="Gene3D" id="3.40.50.150">
    <property type="entry name" value="Vaccinia Virus protein VP39"/>
    <property type="match status" value="1"/>
</dbReference>
<dbReference type="GO" id="GO:0032259">
    <property type="term" value="P:methylation"/>
    <property type="evidence" value="ECO:0007669"/>
    <property type="project" value="UniProtKB-KW"/>
</dbReference>
<dbReference type="PATRIC" id="fig|1423769.4.peg.247"/>
<proteinExistence type="predicted"/>
<dbReference type="OrthoDB" id="2287604at2"/>
<comment type="caution">
    <text evidence="3">The sequence shown here is derived from an EMBL/GenBank/DDBJ whole genome shotgun (WGS) entry which is preliminary data.</text>
</comment>
<feature type="compositionally biased region" description="Basic and acidic residues" evidence="1">
    <location>
        <begin position="1"/>
        <end position="12"/>
    </location>
</feature>
<protein>
    <submittedName>
        <fullName evidence="3">SAM-dependent methyltransferase</fullName>
    </submittedName>
</protein>
<dbReference type="EMBL" id="AZEU01000097">
    <property type="protein sequence ID" value="KRL47563.1"/>
    <property type="molecule type" value="Genomic_DNA"/>
</dbReference>
<feature type="domain" description="Methyltransferase" evidence="2">
    <location>
        <begin position="42"/>
        <end position="132"/>
    </location>
</feature>
<keyword evidence="3" id="KW-0489">Methyltransferase</keyword>
<name>A0A0R1R2K8_9LACO</name>
<dbReference type="Proteomes" id="UP000051790">
    <property type="component" value="Unassembled WGS sequence"/>
</dbReference>
<sequence>MPDIYPKMHPDQPESLPTNTGDRQPLWQALAKQAPNLNGKRVLAIHSGDGWFCRYAINHGAVAVLGIDADAQAISDARATASSDRLRYRIMPDSRLDLLTGPYDLIIGTFDLAHDDLHQITHVLAKLLRHNGQMLAAVTTPLAKPQVDQEPQLNTLFTTNLAIDTVYQITDARLSVQEQIHLVFSSRAHRHD</sequence>